<reference evidence="1" key="1">
    <citation type="submission" date="2022-04" db="EMBL/GenBank/DDBJ databases">
        <authorList>
            <person name="Alexander J."/>
            <person name="Beall E."/>
            <person name="Blank A."/>
            <person name="Christensen S."/>
            <person name="Falteisek K."/>
            <person name="Fields K."/>
            <person name="Fields S."/>
            <person name="Hubble C."/>
            <person name="Johnson G."/>
            <person name="Kaiser C."/>
            <person name="Kowalski P."/>
            <person name="McCafferty N."/>
            <person name="McIver B."/>
            <person name="Montour A."/>
            <person name="Ott P."/>
            <person name="Pennel L."/>
            <person name="Poncelet M."/>
            <person name="Qureshi E."/>
            <person name="Robertson C."/>
            <person name="Saeed A."/>
            <person name="Schulz N."/>
            <person name="Xiong S."/>
            <person name="Klyczek K."/>
            <person name="Garlena R.A."/>
            <person name="Russell D.A."/>
            <person name="Jacobs-Sera D."/>
            <person name="Hatfull G.F."/>
        </authorList>
    </citation>
    <scope>NUCLEOTIDE SEQUENCE</scope>
</reference>
<dbReference type="Proteomes" id="UP001055786">
    <property type="component" value="Segment"/>
</dbReference>
<name>A0A9E7J7I5_9CAUD</name>
<evidence type="ECO:0000313" key="2">
    <source>
        <dbReference type="Proteomes" id="UP001055786"/>
    </source>
</evidence>
<dbReference type="KEGG" id="vg:80034098"/>
<dbReference type="GeneID" id="80034098"/>
<dbReference type="RefSeq" id="YP_010760993.1">
    <property type="nucleotide sequence ID" value="NC_073590.1"/>
</dbReference>
<sequence>MPKRQWTDGVLGNTPLNAARLNQLESDLEAALLQLARDPAQLFSGAVTRDAAGAAVSATIEWPDGVSGQYSGTASEDFPGAVDSYTVTRTGTPVLTFTQPAVTRNGAGQVTNRPPITVS</sequence>
<dbReference type="EMBL" id="ON392166">
    <property type="protein sequence ID" value="URC18065.1"/>
    <property type="molecule type" value="Genomic_DNA"/>
</dbReference>
<keyword evidence="2" id="KW-1185">Reference proteome</keyword>
<proteinExistence type="predicted"/>
<evidence type="ECO:0000313" key="1">
    <source>
        <dbReference type="EMBL" id="URC18065.1"/>
    </source>
</evidence>
<accession>A0A9E7J7I5</accession>
<gene>
    <name evidence="1" type="primary">27</name>
    <name evidence="1" type="ORF">SEA_COLE_27</name>
</gene>
<organism evidence="1 2">
    <name type="scientific">Arthrobacter phage Cole</name>
    <dbReference type="NCBI Taxonomy" id="2944951"/>
    <lineage>
        <taxon>Viruses</taxon>
        <taxon>Duplodnaviria</taxon>
        <taxon>Heunggongvirae</taxon>
        <taxon>Uroviricota</taxon>
        <taxon>Caudoviricetes</taxon>
        <taxon>Daemsvirinae</taxon>
        <taxon>Nanditavirus</taxon>
        <taxon>Nanditavirus cole</taxon>
    </lineage>
</organism>
<protein>
    <submittedName>
        <fullName evidence="1">Uncharacterized protein</fullName>
    </submittedName>
</protein>